<accession>A0ABQ7JAV5</accession>
<organism evidence="1 2">
    <name type="scientific">Cardiosporidium cionae</name>
    <dbReference type="NCBI Taxonomy" id="476202"/>
    <lineage>
        <taxon>Eukaryota</taxon>
        <taxon>Sar</taxon>
        <taxon>Alveolata</taxon>
        <taxon>Apicomplexa</taxon>
        <taxon>Aconoidasida</taxon>
        <taxon>Nephromycida</taxon>
        <taxon>Cardiosporidium</taxon>
    </lineage>
</organism>
<evidence type="ECO:0000313" key="2">
    <source>
        <dbReference type="Proteomes" id="UP000823046"/>
    </source>
</evidence>
<reference evidence="1 2" key="1">
    <citation type="journal article" date="2020" name="bioRxiv">
        <title>Metabolic contributions of an alphaproteobacterial endosymbiont in the apicomplexan Cardiosporidium cionae.</title>
        <authorList>
            <person name="Hunter E.S."/>
            <person name="Paight C.J."/>
            <person name="Lane C.E."/>
        </authorList>
    </citation>
    <scope>NUCLEOTIDE SEQUENCE [LARGE SCALE GENOMIC DNA]</scope>
    <source>
        <strain evidence="1">ESH_2018</strain>
    </source>
</reference>
<comment type="caution">
    <text evidence="1">The sequence shown here is derived from an EMBL/GenBank/DDBJ whole genome shotgun (WGS) entry which is preliminary data.</text>
</comment>
<sequence length="179" mass="19932">MQKRYFLNEKVISSLFARSSKGAPPRIGLTEAVNTIIISEIVPLGVSRQEVIEEVYLRHLDKRFGFLSNLQQQDGGRKKSANPPGGVDLSKCWPSLNFEQFKYLLQVTALFFSISSALGSLDTRPVLAVSMALDVERKIISLDGSYVTGVQEYISSKLPSQLRNVSNPVIFMSFGIYQP</sequence>
<keyword evidence="2" id="KW-1185">Reference proteome</keyword>
<dbReference type="EMBL" id="JADAQX010000239">
    <property type="protein sequence ID" value="KAF8821085.1"/>
    <property type="molecule type" value="Genomic_DNA"/>
</dbReference>
<protein>
    <submittedName>
        <fullName evidence="1">Uncharacterized protein</fullName>
    </submittedName>
</protein>
<proteinExistence type="predicted"/>
<dbReference type="Proteomes" id="UP000823046">
    <property type="component" value="Unassembled WGS sequence"/>
</dbReference>
<evidence type="ECO:0000313" key="1">
    <source>
        <dbReference type="EMBL" id="KAF8821085.1"/>
    </source>
</evidence>
<name>A0ABQ7JAV5_9APIC</name>
<gene>
    <name evidence="1" type="ORF">IE077_002484</name>
</gene>